<feature type="non-terminal residue" evidence="2">
    <location>
        <position position="1"/>
    </location>
</feature>
<organism evidence="2 3">
    <name type="scientific">Allacma fusca</name>
    <dbReference type="NCBI Taxonomy" id="39272"/>
    <lineage>
        <taxon>Eukaryota</taxon>
        <taxon>Metazoa</taxon>
        <taxon>Ecdysozoa</taxon>
        <taxon>Arthropoda</taxon>
        <taxon>Hexapoda</taxon>
        <taxon>Collembola</taxon>
        <taxon>Symphypleona</taxon>
        <taxon>Sminthuridae</taxon>
        <taxon>Allacma</taxon>
    </lineage>
</organism>
<protein>
    <submittedName>
        <fullName evidence="2">Uncharacterized protein</fullName>
    </submittedName>
</protein>
<dbReference type="OrthoDB" id="8293247at2759"/>
<feature type="non-terminal residue" evidence="2">
    <location>
        <position position="422"/>
    </location>
</feature>
<feature type="compositionally biased region" description="Basic and acidic residues" evidence="1">
    <location>
        <begin position="1"/>
        <end position="13"/>
    </location>
</feature>
<reference evidence="2" key="1">
    <citation type="submission" date="2021-06" db="EMBL/GenBank/DDBJ databases">
        <authorList>
            <person name="Hodson N. C."/>
            <person name="Mongue J. A."/>
            <person name="Jaron S. K."/>
        </authorList>
    </citation>
    <scope>NUCLEOTIDE SEQUENCE</scope>
</reference>
<comment type="caution">
    <text evidence="2">The sequence shown here is derived from an EMBL/GenBank/DDBJ whole genome shotgun (WGS) entry which is preliminary data.</text>
</comment>
<evidence type="ECO:0000313" key="2">
    <source>
        <dbReference type="EMBL" id="CAG7786171.1"/>
    </source>
</evidence>
<gene>
    <name evidence="2" type="ORF">AFUS01_LOCUS24753</name>
</gene>
<evidence type="ECO:0000313" key="3">
    <source>
        <dbReference type="Proteomes" id="UP000708208"/>
    </source>
</evidence>
<dbReference type="Proteomes" id="UP000708208">
    <property type="component" value="Unassembled WGS sequence"/>
</dbReference>
<accession>A0A8J2KHG0</accession>
<feature type="compositionally biased region" description="Polar residues" evidence="1">
    <location>
        <begin position="26"/>
        <end position="52"/>
    </location>
</feature>
<feature type="compositionally biased region" description="Acidic residues" evidence="1">
    <location>
        <begin position="14"/>
        <end position="23"/>
    </location>
</feature>
<feature type="region of interest" description="Disordered" evidence="1">
    <location>
        <begin position="1"/>
        <end position="52"/>
    </location>
</feature>
<name>A0A8J2KHG0_9HEXA</name>
<evidence type="ECO:0000256" key="1">
    <source>
        <dbReference type="SAM" id="MobiDB-lite"/>
    </source>
</evidence>
<sequence>KESSDDRNDSESKESEEEIEDEASQAMPSCSFPSPKITQSNLKETPKNQKAVQPNLEAVPSQSSVHQTNLISDEQPFRLESHYSIDTPDTDFPKIPENIDKNNPMLDLFQQTWSRQAQNVKELRTGYILHERYINDLEDDRATVAKILKQNSKAIKQIDKAFHDFGQTCEKWAQNLTQATEEHTFKANSVATDARNIAVSTAEAFHKDRELRGKQMDTHLKECRVIATELANLKQAYCQNSRSQPAMSKTKTLPVDAASLKSAGIFYDDSKKFFPHEFVKSFESFFKNTQIVEEHKVFAFKGVIKGKDAERWKSKVESVDSYDVLLQRFFDFYWDRTHQRDAIDYCEYHFVTTEGPKEMADEMIRWANTLMKCTNPCEEDIIDLLVNKAPVGYRMYLTEKGQTIEQLISKLEFFANDDVDPK</sequence>
<proteinExistence type="predicted"/>
<keyword evidence="3" id="KW-1185">Reference proteome</keyword>
<dbReference type="AlphaFoldDB" id="A0A8J2KHG0"/>
<dbReference type="EMBL" id="CAJVCH010311961">
    <property type="protein sequence ID" value="CAG7786171.1"/>
    <property type="molecule type" value="Genomic_DNA"/>
</dbReference>